<protein>
    <submittedName>
        <fullName evidence="10">Amino acid ABC transporter ATP-binding protein, PAAT family (TC 3.A.1.3.-)</fullName>
    </submittedName>
</protein>
<dbReference type="SUPFAM" id="SSF52540">
    <property type="entry name" value="P-loop containing nucleoside triphosphate hydrolases"/>
    <property type="match status" value="1"/>
</dbReference>
<dbReference type="PIRSF" id="PIRSF039085">
    <property type="entry name" value="ABC_ATPase_HisP"/>
    <property type="match status" value="1"/>
</dbReference>
<evidence type="ECO:0000256" key="8">
    <source>
        <dbReference type="ARBA" id="ARBA00023136"/>
    </source>
</evidence>
<dbReference type="InterPro" id="IPR030679">
    <property type="entry name" value="ABC_ATPase_HisP-typ"/>
</dbReference>
<accession>A0AB94IX62</accession>
<keyword evidence="8" id="KW-0472">Membrane</keyword>
<evidence type="ECO:0000256" key="7">
    <source>
        <dbReference type="ARBA" id="ARBA00022970"/>
    </source>
</evidence>
<proteinExistence type="inferred from homology"/>
<comment type="subcellular location">
    <subcellularLocation>
        <location evidence="1">Cell membrane</location>
        <topology evidence="1">Peripheral membrane protein</topology>
    </subcellularLocation>
</comment>
<dbReference type="PANTHER" id="PTHR43166:SF9">
    <property type="entry name" value="GLUTAMATE_ASPARTATE IMPORT ATP-BINDING PROTEIN GLTL"/>
    <property type="match status" value="1"/>
</dbReference>
<dbReference type="GO" id="GO:0015424">
    <property type="term" value="F:ABC-type amino acid transporter activity"/>
    <property type="evidence" value="ECO:0007669"/>
    <property type="project" value="InterPro"/>
</dbReference>
<evidence type="ECO:0000259" key="9">
    <source>
        <dbReference type="PROSITE" id="PS50893"/>
    </source>
</evidence>
<dbReference type="CDD" id="cd03262">
    <property type="entry name" value="ABC_HisP_GlnQ"/>
    <property type="match status" value="1"/>
</dbReference>
<keyword evidence="4" id="KW-1003">Cell membrane</keyword>
<dbReference type="SMART" id="SM00382">
    <property type="entry name" value="AAA"/>
    <property type="match status" value="1"/>
</dbReference>
<keyword evidence="11" id="KW-1185">Reference proteome</keyword>
<dbReference type="Pfam" id="PF00005">
    <property type="entry name" value="ABC_tran"/>
    <property type="match status" value="1"/>
</dbReference>
<dbReference type="Gene3D" id="3.40.50.300">
    <property type="entry name" value="P-loop containing nucleotide triphosphate hydrolases"/>
    <property type="match status" value="1"/>
</dbReference>
<dbReference type="KEGG" id="sbr:SY1_11870"/>
<evidence type="ECO:0000256" key="5">
    <source>
        <dbReference type="ARBA" id="ARBA00022741"/>
    </source>
</evidence>
<dbReference type="PROSITE" id="PS00211">
    <property type="entry name" value="ABC_TRANSPORTER_1"/>
    <property type="match status" value="1"/>
</dbReference>
<name>A0AB94IX62_9BACT</name>
<reference evidence="11" key="1">
    <citation type="submission" date="2010-03" db="EMBL/GenBank/DDBJ databases">
        <title>The genome sequence of Synergistetes sp. SGP1.</title>
        <authorList>
            <consortium name="metaHIT consortium -- http://www.metahit.eu/"/>
            <person name="Pajon A."/>
            <person name="Turner K."/>
            <person name="Parkhill J."/>
            <person name="Wade W."/>
            <person name="Vartoukian S."/>
        </authorList>
    </citation>
    <scope>NUCLEOTIDE SEQUENCE [LARGE SCALE GENOMIC DNA]</scope>
    <source>
        <strain evidence="11">SGP1</strain>
    </source>
</reference>
<evidence type="ECO:0000256" key="6">
    <source>
        <dbReference type="ARBA" id="ARBA00022840"/>
    </source>
</evidence>
<keyword evidence="3" id="KW-0813">Transport</keyword>
<dbReference type="RefSeq" id="WP_015556493.1">
    <property type="nucleotide sequence ID" value="NC_021038.1"/>
</dbReference>
<evidence type="ECO:0000256" key="2">
    <source>
        <dbReference type="ARBA" id="ARBA00005417"/>
    </source>
</evidence>
<reference evidence="10 11" key="2">
    <citation type="submission" date="2010-03" db="EMBL/GenBank/DDBJ databases">
        <authorList>
            <person name="Pajon A."/>
        </authorList>
    </citation>
    <scope>NUCLEOTIDE SEQUENCE [LARGE SCALE GENOMIC DNA]</scope>
    <source>
        <strain evidence="10 11">SGP1</strain>
    </source>
</reference>
<evidence type="ECO:0000256" key="4">
    <source>
        <dbReference type="ARBA" id="ARBA00022475"/>
    </source>
</evidence>
<dbReference type="InterPro" id="IPR003439">
    <property type="entry name" value="ABC_transporter-like_ATP-bd"/>
</dbReference>
<dbReference type="Proteomes" id="UP000008957">
    <property type="component" value="Chromosome"/>
</dbReference>
<dbReference type="InterPro" id="IPR017871">
    <property type="entry name" value="ABC_transporter-like_CS"/>
</dbReference>
<dbReference type="PANTHER" id="PTHR43166">
    <property type="entry name" value="AMINO ACID IMPORT ATP-BINDING PROTEIN"/>
    <property type="match status" value="1"/>
</dbReference>
<evidence type="ECO:0000256" key="3">
    <source>
        <dbReference type="ARBA" id="ARBA00022448"/>
    </source>
</evidence>
<dbReference type="GO" id="GO:0016887">
    <property type="term" value="F:ATP hydrolysis activity"/>
    <property type="evidence" value="ECO:0007669"/>
    <property type="project" value="InterPro"/>
</dbReference>
<keyword evidence="7" id="KW-0029">Amino-acid transport</keyword>
<keyword evidence="5" id="KW-0547">Nucleotide-binding</keyword>
<dbReference type="PROSITE" id="PS50893">
    <property type="entry name" value="ABC_TRANSPORTER_2"/>
    <property type="match status" value="1"/>
</dbReference>
<organism evidence="10 11">
    <name type="scientific">Fretibacterium fastidiosum</name>
    <dbReference type="NCBI Taxonomy" id="651822"/>
    <lineage>
        <taxon>Bacteria</taxon>
        <taxon>Thermotogati</taxon>
        <taxon>Synergistota</taxon>
        <taxon>Synergistia</taxon>
        <taxon>Synergistales</taxon>
        <taxon>Aminobacteriaceae</taxon>
        <taxon>Fretibacterium</taxon>
    </lineage>
</organism>
<feature type="domain" description="ABC transporter" evidence="9">
    <location>
        <begin position="2"/>
        <end position="240"/>
    </location>
</feature>
<dbReference type="EMBL" id="FP929056">
    <property type="protein sequence ID" value="CBL28346.1"/>
    <property type="molecule type" value="Genomic_DNA"/>
</dbReference>
<dbReference type="InterPro" id="IPR050086">
    <property type="entry name" value="MetN_ABC_transporter-like"/>
</dbReference>
<comment type="similarity">
    <text evidence="2">Belongs to the ABC transporter superfamily.</text>
</comment>
<evidence type="ECO:0000313" key="10">
    <source>
        <dbReference type="EMBL" id="CBL28346.1"/>
    </source>
</evidence>
<dbReference type="InterPro" id="IPR003593">
    <property type="entry name" value="AAA+_ATPase"/>
</dbReference>
<gene>
    <name evidence="10" type="ORF">SY1_11870</name>
</gene>
<keyword evidence="6 10" id="KW-0067">ATP-binding</keyword>
<dbReference type="GO" id="GO:0005524">
    <property type="term" value="F:ATP binding"/>
    <property type="evidence" value="ECO:0007669"/>
    <property type="project" value="UniProtKB-KW"/>
</dbReference>
<evidence type="ECO:0000256" key="1">
    <source>
        <dbReference type="ARBA" id="ARBA00004202"/>
    </source>
</evidence>
<dbReference type="AlphaFoldDB" id="A0AB94IX62"/>
<evidence type="ECO:0000313" key="11">
    <source>
        <dbReference type="Proteomes" id="UP000008957"/>
    </source>
</evidence>
<sequence length="246" mass="27892">MIEIRGVKKSFGSLDVLRGIDLDIDRGEVVSIIGPSGTGKSTFLRCLNYLEEPEAGTVIFGDGKVFDFSRFENKLICELRSHSSMVFQNFSLFANLTAGENIALHLQKVKKWKYDKVTERVTELLRMMGLEDKADSYPRQLSGGQQQRIAIARAMAIEPEIMLFDEPTSSLDPELVKYVLGVIRRLADCRQTMLIVTHEMKFAQEVSDRVIFMDGGRVLEAGSPDDIFERPKHDRIKEFLDLVREG</sequence>
<dbReference type="InterPro" id="IPR027417">
    <property type="entry name" value="P-loop_NTPase"/>
</dbReference>
<dbReference type="GO" id="GO:0005886">
    <property type="term" value="C:plasma membrane"/>
    <property type="evidence" value="ECO:0007669"/>
    <property type="project" value="UniProtKB-SubCell"/>
</dbReference>